<dbReference type="Gene3D" id="1.10.510.10">
    <property type="entry name" value="Transferase(Phosphotransferase) domain 1"/>
    <property type="match status" value="1"/>
</dbReference>
<keyword evidence="2 5" id="KW-0547">Nucleotide-binding</keyword>
<dbReference type="EC" id="2.7.11.1" evidence="8"/>
<dbReference type="CDD" id="cd14014">
    <property type="entry name" value="STKc_PknB_like"/>
    <property type="match status" value="1"/>
</dbReference>
<dbReference type="RefSeq" id="WP_075085585.1">
    <property type="nucleotide sequence ID" value="NZ_CP042912.1"/>
</dbReference>
<evidence type="ECO:0000256" key="1">
    <source>
        <dbReference type="ARBA" id="ARBA00022679"/>
    </source>
</evidence>
<dbReference type="KEGG" id="mff:MFFC18_17780"/>
<evidence type="ECO:0000256" key="5">
    <source>
        <dbReference type="PROSITE-ProRule" id="PRU10141"/>
    </source>
</evidence>
<dbReference type="GO" id="GO:0004674">
    <property type="term" value="F:protein serine/threonine kinase activity"/>
    <property type="evidence" value="ECO:0007669"/>
    <property type="project" value="UniProtKB-EC"/>
</dbReference>
<keyword evidence="9" id="KW-1185">Reference proteome</keyword>
<dbReference type="Pfam" id="PF02563">
    <property type="entry name" value="Poly_export"/>
    <property type="match status" value="1"/>
</dbReference>
<dbReference type="OrthoDB" id="9801841at2"/>
<keyword evidence="4 5" id="KW-0067">ATP-binding</keyword>
<proteinExistence type="predicted"/>
<protein>
    <submittedName>
        <fullName evidence="8">Serine/threonine-protein kinase PknB</fullName>
        <ecNumber evidence="8">2.7.11.1</ecNumber>
    </submittedName>
</protein>
<dbReference type="PANTHER" id="PTHR43289:SF6">
    <property type="entry name" value="SERINE_THREONINE-PROTEIN KINASE NEKL-3"/>
    <property type="match status" value="1"/>
</dbReference>
<dbReference type="Gene3D" id="3.30.1950.10">
    <property type="entry name" value="wza like domain"/>
    <property type="match status" value="1"/>
</dbReference>
<dbReference type="InterPro" id="IPR017441">
    <property type="entry name" value="Protein_kinase_ATP_BS"/>
</dbReference>
<evidence type="ECO:0000256" key="4">
    <source>
        <dbReference type="ARBA" id="ARBA00022840"/>
    </source>
</evidence>
<dbReference type="InterPro" id="IPR011009">
    <property type="entry name" value="Kinase-like_dom_sf"/>
</dbReference>
<sequence>MNAPSTPECPQPETLSQFLLGKLDPKTSLECESHLADCEPCVETINGLQIDDTFHSLVVGTSAEDPESVTDSDESVVSNLIHRLIDAGAKSQSGAAVSTPNQRAADVLGMLDSPSGHDSIGQIEHYRIEEVLGCGSTGVVFRAVDENLDRPVAIKVLRPTLGDAARQRFVEEAKATAKLNHPNIVTIFHVGDSGPLAFIVMQWLPGETLEDRLSRQSVLPSDTVRKLGTQIALGLSAAHQKGLVHRDIKPANLWITEEDQIKILDFGLVRMMDESPQLTCTGMIAGTPCFMSPEQSRGDELDARSDLFSLGCVLYQCLCGKLPFVSSNALATLQAIQRLQPESPASLEPTVDSDLSDLVMMLLEKSATRRPKTSRDLAIALEANRSDWPFECSPQPDSQIDSKHVSRTQTNGSFNDRPFSLWKTVAGVLAIAALGWAGFLFGPQIIRVASNEGLIVIETDDPDVQIEVLQGGEQIEIVDLKTKQELQIRSGSYQIRAVGDDNSVTIDNAKLTLSRGETEIVKVTRIEDFAQSETPKPMPGNLSGQRQGNRITSDTPSDASTNQEQPVGGDLSSGIAVDPFHKVGPGDILNIHITNITAEFGELTEHPFPVRIDGTLSLPLTEPIKVVGLTALDIETLVRERYIGKILKKESSYVSVKVAKIYHGNLNSQTLAEPVYNGMTFEQCLNAIKFERDGEKLEKPVLGMIELKDAASHPELIDPMLEAVFRIRKVDYNSSVALSFLNWLTDEQLQQLAIKLISGTDSTHWNFARRSVMSPQRSWERLAPIESELASISIAALDESQTSSNAARILCDLIQNEDVSDATKTRIVKPMLEHAHENKMVSSMLFAVASFDSRADGLSRAFSKAVASHPDRFHYDWYGIIKNFDKKNRRESVAAFVRIALSEKYAEKGNAFTFFQYASDDVFEIAYREFEKMRDNGEAAENAFETITKRRAEIEKDRLKRMSR</sequence>
<evidence type="ECO:0000313" key="8">
    <source>
        <dbReference type="EMBL" id="QEG21917.1"/>
    </source>
</evidence>
<dbReference type="PROSITE" id="PS50011">
    <property type="entry name" value="PROTEIN_KINASE_DOM"/>
    <property type="match status" value="1"/>
</dbReference>
<dbReference type="AlphaFoldDB" id="A0A5B9P5S1"/>
<name>A0A5B9P5S1_9BACT</name>
<dbReference type="PROSITE" id="PS00107">
    <property type="entry name" value="PROTEIN_KINASE_ATP"/>
    <property type="match status" value="1"/>
</dbReference>
<dbReference type="STRING" id="980251.GCA_001642875_03379"/>
<evidence type="ECO:0000313" key="9">
    <source>
        <dbReference type="Proteomes" id="UP000322214"/>
    </source>
</evidence>
<dbReference type="PANTHER" id="PTHR43289">
    <property type="entry name" value="MITOGEN-ACTIVATED PROTEIN KINASE KINASE KINASE 20-RELATED"/>
    <property type="match status" value="1"/>
</dbReference>
<feature type="domain" description="Protein kinase" evidence="7">
    <location>
        <begin position="126"/>
        <end position="391"/>
    </location>
</feature>
<evidence type="ECO:0000259" key="7">
    <source>
        <dbReference type="PROSITE" id="PS50011"/>
    </source>
</evidence>
<dbReference type="SUPFAM" id="SSF56112">
    <property type="entry name" value="Protein kinase-like (PK-like)"/>
    <property type="match status" value="1"/>
</dbReference>
<keyword evidence="3 8" id="KW-0418">Kinase</keyword>
<dbReference type="InterPro" id="IPR003715">
    <property type="entry name" value="Poly_export_N"/>
</dbReference>
<dbReference type="GO" id="GO:0005524">
    <property type="term" value="F:ATP binding"/>
    <property type="evidence" value="ECO:0007669"/>
    <property type="project" value="UniProtKB-UniRule"/>
</dbReference>
<feature type="binding site" evidence="5">
    <location>
        <position position="155"/>
    </location>
    <ligand>
        <name>ATP</name>
        <dbReference type="ChEBI" id="CHEBI:30616"/>
    </ligand>
</feature>
<dbReference type="Proteomes" id="UP000322214">
    <property type="component" value="Chromosome"/>
</dbReference>
<feature type="region of interest" description="Disordered" evidence="6">
    <location>
        <begin position="528"/>
        <end position="571"/>
    </location>
</feature>
<dbReference type="InterPro" id="IPR000719">
    <property type="entry name" value="Prot_kinase_dom"/>
</dbReference>
<accession>A0A5B9P5S1</accession>
<keyword evidence="1 8" id="KW-0808">Transferase</keyword>
<evidence type="ECO:0000256" key="6">
    <source>
        <dbReference type="SAM" id="MobiDB-lite"/>
    </source>
</evidence>
<evidence type="ECO:0000256" key="2">
    <source>
        <dbReference type="ARBA" id="ARBA00022741"/>
    </source>
</evidence>
<dbReference type="EMBL" id="CP042912">
    <property type="protein sequence ID" value="QEG21917.1"/>
    <property type="molecule type" value="Genomic_DNA"/>
</dbReference>
<dbReference type="SMART" id="SM00220">
    <property type="entry name" value="S_TKc"/>
    <property type="match status" value="1"/>
</dbReference>
<reference evidence="8 9" key="1">
    <citation type="submission" date="2019-08" db="EMBL/GenBank/DDBJ databases">
        <title>Deep-cultivation of Planctomycetes and their phenomic and genomic characterization uncovers novel biology.</title>
        <authorList>
            <person name="Wiegand S."/>
            <person name="Jogler M."/>
            <person name="Boedeker C."/>
            <person name="Pinto D."/>
            <person name="Vollmers J."/>
            <person name="Rivas-Marin E."/>
            <person name="Kohn T."/>
            <person name="Peeters S.H."/>
            <person name="Heuer A."/>
            <person name="Rast P."/>
            <person name="Oberbeckmann S."/>
            <person name="Bunk B."/>
            <person name="Jeske O."/>
            <person name="Meyerdierks A."/>
            <person name="Storesund J.E."/>
            <person name="Kallscheuer N."/>
            <person name="Luecker S."/>
            <person name="Lage O.M."/>
            <person name="Pohl T."/>
            <person name="Merkel B.J."/>
            <person name="Hornburger P."/>
            <person name="Mueller R.-W."/>
            <person name="Bruemmer F."/>
            <person name="Labrenz M."/>
            <person name="Spormann A.M."/>
            <person name="Op den Camp H."/>
            <person name="Overmann J."/>
            <person name="Amann R."/>
            <person name="Jetten M.S.M."/>
            <person name="Mascher T."/>
            <person name="Medema M.H."/>
            <person name="Devos D.P."/>
            <person name="Kaster A.-K."/>
            <person name="Ovreas L."/>
            <person name="Rohde M."/>
            <person name="Galperin M.Y."/>
            <person name="Jogler C."/>
        </authorList>
    </citation>
    <scope>NUCLEOTIDE SEQUENCE [LARGE SCALE GENOMIC DNA]</scope>
    <source>
        <strain evidence="8 9">FC18</strain>
    </source>
</reference>
<dbReference type="Pfam" id="PF00069">
    <property type="entry name" value="Pkinase"/>
    <property type="match status" value="1"/>
</dbReference>
<gene>
    <name evidence="8" type="primary">pknB_17</name>
    <name evidence="8" type="ORF">MFFC18_17780</name>
</gene>
<evidence type="ECO:0000256" key="3">
    <source>
        <dbReference type="ARBA" id="ARBA00022777"/>
    </source>
</evidence>
<feature type="compositionally biased region" description="Polar residues" evidence="6">
    <location>
        <begin position="542"/>
        <end position="565"/>
    </location>
</feature>
<organism evidence="8 9">
    <name type="scientific">Mariniblastus fucicola</name>
    <dbReference type="NCBI Taxonomy" id="980251"/>
    <lineage>
        <taxon>Bacteria</taxon>
        <taxon>Pseudomonadati</taxon>
        <taxon>Planctomycetota</taxon>
        <taxon>Planctomycetia</taxon>
        <taxon>Pirellulales</taxon>
        <taxon>Pirellulaceae</taxon>
        <taxon>Mariniblastus</taxon>
    </lineage>
</organism>